<evidence type="ECO:0000256" key="1">
    <source>
        <dbReference type="ARBA" id="ARBA00004496"/>
    </source>
</evidence>
<evidence type="ECO:0000256" key="3">
    <source>
        <dbReference type="ARBA" id="ARBA00022597"/>
    </source>
</evidence>
<keyword evidence="2" id="KW-0813">Transport</keyword>
<keyword evidence="3" id="KW-0762">Sugar transport</keyword>
<dbReference type="PROSITE" id="PS00371">
    <property type="entry name" value="PTS_EIIA_TYPE_1_HIS"/>
    <property type="match status" value="1"/>
</dbReference>
<keyword evidence="9" id="KW-1185">Reference proteome</keyword>
<dbReference type="PROSITE" id="PS51093">
    <property type="entry name" value="PTS_EIIA_TYPE_1"/>
    <property type="match status" value="1"/>
</dbReference>
<organism evidence="8 9">
    <name type="scientific">Paenibacillus catalpae</name>
    <dbReference type="NCBI Taxonomy" id="1045775"/>
    <lineage>
        <taxon>Bacteria</taxon>
        <taxon>Bacillati</taxon>
        <taxon>Bacillota</taxon>
        <taxon>Bacilli</taxon>
        <taxon>Bacillales</taxon>
        <taxon>Paenibacillaceae</taxon>
        <taxon>Paenibacillus</taxon>
    </lineage>
</organism>
<dbReference type="STRING" id="1045775.SAMN05216378_3730"/>
<dbReference type="PANTHER" id="PTHR45008:SF1">
    <property type="entry name" value="PTS SYSTEM GLUCOSE-SPECIFIC EIIA COMPONENT"/>
    <property type="match status" value="1"/>
</dbReference>
<comment type="subcellular location">
    <subcellularLocation>
        <location evidence="1">Cytoplasm</location>
    </subcellularLocation>
</comment>
<dbReference type="OrthoDB" id="92465at2"/>
<dbReference type="Gene3D" id="2.70.70.10">
    <property type="entry name" value="Glucose Permease (Domain IIA)"/>
    <property type="match status" value="1"/>
</dbReference>
<dbReference type="InterPro" id="IPR050890">
    <property type="entry name" value="PTS_EIIA_component"/>
</dbReference>
<feature type="domain" description="PTS EIIA type-1" evidence="7">
    <location>
        <begin position="29"/>
        <end position="133"/>
    </location>
</feature>
<dbReference type="EMBL" id="FOMT01000003">
    <property type="protein sequence ID" value="SFE61504.1"/>
    <property type="molecule type" value="Genomic_DNA"/>
</dbReference>
<keyword evidence="6" id="KW-0418">Kinase</keyword>
<proteinExistence type="predicted"/>
<keyword evidence="4" id="KW-0808">Transferase</keyword>
<accession>A0A1I2BZP8</accession>
<evidence type="ECO:0000256" key="6">
    <source>
        <dbReference type="ARBA" id="ARBA00022777"/>
    </source>
</evidence>
<evidence type="ECO:0000259" key="7">
    <source>
        <dbReference type="PROSITE" id="PS51093"/>
    </source>
</evidence>
<dbReference type="SUPFAM" id="SSF51261">
    <property type="entry name" value="Duplicated hybrid motif"/>
    <property type="match status" value="1"/>
</dbReference>
<sequence length="161" mass="16950">MKWFGKKTNSVSVAAPLSGKLVPLSEVPDEAFAQGLMGDGVAIEPTEGRVIAPFDGVVSHLIDTHHALIIEHSSGLQLLIHVGINTVALNGDGFKALVNTGDSFKAGQTLLECDLDKIRSAGYPVITPVIVANEDGAEKVECTFTTVQAGDPDTIKVIMKT</sequence>
<evidence type="ECO:0000256" key="5">
    <source>
        <dbReference type="ARBA" id="ARBA00022683"/>
    </source>
</evidence>
<dbReference type="InterPro" id="IPR001127">
    <property type="entry name" value="PTS_EIIA_1_perm"/>
</dbReference>
<dbReference type="PANTHER" id="PTHR45008">
    <property type="entry name" value="PTS SYSTEM GLUCOSE-SPECIFIC EIIA COMPONENT"/>
    <property type="match status" value="1"/>
</dbReference>
<gene>
    <name evidence="8" type="ORF">SAMN05216378_3730</name>
</gene>
<protein>
    <submittedName>
        <fullName evidence="8">PTS system, glucose-specific IIA component</fullName>
    </submittedName>
</protein>
<evidence type="ECO:0000256" key="2">
    <source>
        <dbReference type="ARBA" id="ARBA00022448"/>
    </source>
</evidence>
<dbReference type="AlphaFoldDB" id="A0A1I2BZP8"/>
<dbReference type="Pfam" id="PF00358">
    <property type="entry name" value="PTS_EIIA_1"/>
    <property type="match status" value="1"/>
</dbReference>
<dbReference type="Proteomes" id="UP000198855">
    <property type="component" value="Unassembled WGS sequence"/>
</dbReference>
<dbReference type="RefSeq" id="WP_091187735.1">
    <property type="nucleotide sequence ID" value="NZ_FOMT01000003.1"/>
</dbReference>
<dbReference type="GO" id="GO:0005737">
    <property type="term" value="C:cytoplasm"/>
    <property type="evidence" value="ECO:0007669"/>
    <property type="project" value="UniProtKB-SubCell"/>
</dbReference>
<keyword evidence="5" id="KW-0598">Phosphotransferase system</keyword>
<dbReference type="NCBIfam" id="TIGR00830">
    <property type="entry name" value="PTBA"/>
    <property type="match status" value="1"/>
</dbReference>
<dbReference type="GO" id="GO:0016301">
    <property type="term" value="F:kinase activity"/>
    <property type="evidence" value="ECO:0007669"/>
    <property type="project" value="UniProtKB-KW"/>
</dbReference>
<dbReference type="InterPro" id="IPR011055">
    <property type="entry name" value="Dup_hybrid_motif"/>
</dbReference>
<evidence type="ECO:0000313" key="8">
    <source>
        <dbReference type="EMBL" id="SFE61504.1"/>
    </source>
</evidence>
<reference evidence="9" key="1">
    <citation type="submission" date="2016-10" db="EMBL/GenBank/DDBJ databases">
        <authorList>
            <person name="Varghese N."/>
            <person name="Submissions S."/>
        </authorList>
    </citation>
    <scope>NUCLEOTIDE SEQUENCE [LARGE SCALE GENOMIC DNA]</scope>
    <source>
        <strain evidence="9">CGMCC 1.10784</strain>
    </source>
</reference>
<evidence type="ECO:0000256" key="4">
    <source>
        <dbReference type="ARBA" id="ARBA00022679"/>
    </source>
</evidence>
<dbReference type="FunFam" id="2.70.70.10:FF:000001">
    <property type="entry name" value="PTS system glucose-specific IIA component"/>
    <property type="match status" value="1"/>
</dbReference>
<evidence type="ECO:0000313" key="9">
    <source>
        <dbReference type="Proteomes" id="UP000198855"/>
    </source>
</evidence>
<dbReference type="GO" id="GO:0009401">
    <property type="term" value="P:phosphoenolpyruvate-dependent sugar phosphotransferase system"/>
    <property type="evidence" value="ECO:0007669"/>
    <property type="project" value="UniProtKB-KW"/>
</dbReference>
<name>A0A1I2BZP8_9BACL</name>